<evidence type="ECO:0000256" key="2">
    <source>
        <dbReference type="ARBA" id="ARBA00022679"/>
    </source>
</evidence>
<dbReference type="AlphaFoldDB" id="A0A7C3EI08"/>
<name>A0A7C3EI08_9SPIR</name>
<feature type="domain" description="Phosphate acetyl/butaryl transferase" evidence="4">
    <location>
        <begin position="81"/>
        <end position="299"/>
    </location>
</feature>
<dbReference type="InterPro" id="IPR002505">
    <property type="entry name" value="PTA_PTB"/>
</dbReference>
<dbReference type="EMBL" id="DSVL01000430">
    <property type="protein sequence ID" value="HFH30615.1"/>
    <property type="molecule type" value="Genomic_DNA"/>
</dbReference>
<protein>
    <submittedName>
        <fullName evidence="5">Bifunctional enoyl-CoA hydratase/phosphate acetyltransferase</fullName>
    </submittedName>
</protein>
<evidence type="ECO:0000256" key="3">
    <source>
        <dbReference type="ARBA" id="ARBA00023315"/>
    </source>
</evidence>
<dbReference type="Pfam" id="PF01515">
    <property type="entry name" value="PTA_PTB"/>
    <property type="match status" value="1"/>
</dbReference>
<gene>
    <name evidence="5" type="ORF">ENS59_14085</name>
</gene>
<keyword evidence="2 5" id="KW-0808">Transferase</keyword>
<dbReference type="InterPro" id="IPR050500">
    <property type="entry name" value="Phos_Acetyltrans/Butyryltrans"/>
</dbReference>
<dbReference type="GO" id="GO:0016746">
    <property type="term" value="F:acyltransferase activity"/>
    <property type="evidence" value="ECO:0007669"/>
    <property type="project" value="UniProtKB-KW"/>
</dbReference>
<dbReference type="Gene3D" id="3.40.718.10">
    <property type="entry name" value="Isopropylmalate Dehydrogenase"/>
    <property type="match status" value="1"/>
</dbReference>
<comment type="similarity">
    <text evidence="1">Belongs to the phosphate acetyltransferase and butyryltransferase family.</text>
</comment>
<sequence length="308" mass="32528">MKTIAELIQRAKALSGEKGRVRIAVAAAQDEEVLEAVEAARRDGLAEAILVGDRTLIETIAKDIHIDVSNYQVVDESDVVRAASIAVDYVRRGEAAFVMKGILDTSVLLKAVLNKETGLNAGRLVSHVGVAESPNYYKLFLMTDAAINIAPTLQEKIDIIKNAVDCARALGIDTPKVALLAAVEKVNPEKMPCTMDGAILTQMNRRGQIKDCIIDGPLALDNAISAESARIKKIESPVAGDADILVAPDIEAGNILYKSVIDLGGAKGAGLVMGAGAPVVLTSRADTAETKHASIALAVLVAFSQKRK</sequence>
<evidence type="ECO:0000259" key="4">
    <source>
        <dbReference type="Pfam" id="PF01515"/>
    </source>
</evidence>
<comment type="caution">
    <text evidence="5">The sequence shown here is derived from an EMBL/GenBank/DDBJ whole genome shotgun (WGS) entry which is preliminary data.</text>
</comment>
<keyword evidence="3" id="KW-0012">Acyltransferase</keyword>
<organism evidence="5">
    <name type="scientific">Gracilinema caldarium</name>
    <dbReference type="NCBI Taxonomy" id="215591"/>
    <lineage>
        <taxon>Bacteria</taxon>
        <taxon>Pseudomonadati</taxon>
        <taxon>Spirochaetota</taxon>
        <taxon>Spirochaetia</taxon>
        <taxon>Spirochaetales</taxon>
        <taxon>Breznakiellaceae</taxon>
        <taxon>Gracilinema</taxon>
    </lineage>
</organism>
<dbReference type="PIRSF" id="PIRSF000428">
    <property type="entry name" value="P_Ac_trans"/>
    <property type="match status" value="1"/>
</dbReference>
<proteinExistence type="inferred from homology"/>
<dbReference type="PANTHER" id="PTHR43356:SF2">
    <property type="entry name" value="PHOSPHATE ACETYLTRANSFERASE"/>
    <property type="match status" value="1"/>
</dbReference>
<evidence type="ECO:0000256" key="1">
    <source>
        <dbReference type="ARBA" id="ARBA00005656"/>
    </source>
</evidence>
<dbReference type="PANTHER" id="PTHR43356">
    <property type="entry name" value="PHOSPHATE ACETYLTRANSFERASE"/>
    <property type="match status" value="1"/>
</dbReference>
<reference evidence="5" key="1">
    <citation type="journal article" date="2020" name="mSystems">
        <title>Genome- and Community-Level Interaction Insights into Carbon Utilization and Element Cycling Functions of Hydrothermarchaeota in Hydrothermal Sediment.</title>
        <authorList>
            <person name="Zhou Z."/>
            <person name="Liu Y."/>
            <person name="Xu W."/>
            <person name="Pan J."/>
            <person name="Luo Z.H."/>
            <person name="Li M."/>
        </authorList>
    </citation>
    <scope>NUCLEOTIDE SEQUENCE [LARGE SCALE GENOMIC DNA]</scope>
    <source>
        <strain evidence="5">SpSt-503</strain>
    </source>
</reference>
<dbReference type="SUPFAM" id="SSF53659">
    <property type="entry name" value="Isocitrate/Isopropylmalate dehydrogenase-like"/>
    <property type="match status" value="1"/>
</dbReference>
<evidence type="ECO:0000313" key="5">
    <source>
        <dbReference type="EMBL" id="HFH30615.1"/>
    </source>
</evidence>
<dbReference type="NCBIfam" id="NF006045">
    <property type="entry name" value="PRK08190.1"/>
    <property type="match status" value="1"/>
</dbReference>
<accession>A0A7C3EI08</accession>
<dbReference type="InterPro" id="IPR012147">
    <property type="entry name" value="P_Ac_Bu_trans"/>
</dbReference>